<dbReference type="KEGG" id="ncu:F0U83_08620"/>
<dbReference type="RefSeq" id="WP_138987389.1">
    <property type="nucleotide sequence ID" value="NZ_CP043869.1"/>
</dbReference>
<dbReference type="PANTHER" id="PTHR48228">
    <property type="entry name" value="SUCCINYL-COA--D-CITRAMALATE COA-TRANSFERASE"/>
    <property type="match status" value="1"/>
</dbReference>
<dbReference type="GO" id="GO:0016740">
    <property type="term" value="F:transferase activity"/>
    <property type="evidence" value="ECO:0007669"/>
    <property type="project" value="UniProtKB-KW"/>
</dbReference>
<dbReference type="InterPro" id="IPR023606">
    <property type="entry name" value="CoA-Trfase_III_dom_1_sf"/>
</dbReference>
<proteinExistence type="predicted"/>
<dbReference type="AlphaFoldDB" id="A0A5P1RBW1"/>
<dbReference type="InterPro" id="IPR044855">
    <property type="entry name" value="CoA-Trfase_III_dom3_sf"/>
</dbReference>
<name>A0A5P1RBW1_9GAMM</name>
<evidence type="ECO:0000313" key="2">
    <source>
        <dbReference type="Proteomes" id="UP000324760"/>
    </source>
</evidence>
<dbReference type="Gene3D" id="3.30.1540.10">
    <property type="entry name" value="formyl-coa transferase, domain 3"/>
    <property type="match status" value="1"/>
</dbReference>
<dbReference type="Proteomes" id="UP000324760">
    <property type="component" value="Chromosome"/>
</dbReference>
<dbReference type="EMBL" id="CP043869">
    <property type="protein sequence ID" value="QEQ96776.1"/>
    <property type="molecule type" value="Genomic_DNA"/>
</dbReference>
<keyword evidence="1" id="KW-0808">Transferase</keyword>
<dbReference type="SUPFAM" id="SSF89796">
    <property type="entry name" value="CoA-transferase family III (CaiB/BaiF)"/>
    <property type="match status" value="1"/>
</dbReference>
<dbReference type="InterPro" id="IPR050509">
    <property type="entry name" value="CoA-transferase_III"/>
</dbReference>
<dbReference type="Pfam" id="PF02515">
    <property type="entry name" value="CoA_transf_3"/>
    <property type="match status" value="1"/>
</dbReference>
<gene>
    <name evidence="1" type="ORF">F0U83_08620</name>
</gene>
<evidence type="ECO:0000313" key="1">
    <source>
        <dbReference type="EMBL" id="QEQ96776.1"/>
    </source>
</evidence>
<protein>
    <submittedName>
        <fullName evidence="1">CoA transferase</fullName>
    </submittedName>
</protein>
<reference evidence="1 2" key="1">
    <citation type="journal article" date="2019" name="Biochem. Eng. J.">
        <title>Metabolic engineering of the marine bacteria Neptunomonas concharum for the production of acetoin and meso-2,3-butanediol from acetate.</title>
        <authorList>
            <person name="Li W."/>
            <person name="Pu N."/>
            <person name="Liu C.-X."/>
            <person name="Yuan Q.-P."/>
            <person name="Li Z.-J."/>
        </authorList>
    </citation>
    <scope>NUCLEOTIDE SEQUENCE [LARGE SCALE GENOMIC DNA]</scope>
    <source>
        <strain evidence="1 2">JCM17730</strain>
    </source>
</reference>
<sequence length="379" mass="41202">MQPLSGLKILDFSTLLPGPYATMLMADMGADVLRVESPSRPDLVREMPPKVAGQSAAFQYLNRGKRSIGLNLKHASALEIINELVKTFDIVVEQFRPGVMARLGLGYEQLRAINPRLVYCSITGYGQSGPYRDRAGHDINYLALSGISGSSGRQNELALNSVQIADVAAGSQPAVMAILAAVIQRQSTGEGQYIDIAMSDQCLALQPLMMPGVLNGEPSISPEGHFLNGSGLYDYYETADGRYMAVGSLEPQFRQQLVDVIGHPEWFDKSDAEIKPAIKAVFMSQPQDYWIDKFSQVDACVEPVLTMAEAAEMPHARQRRMVVDIEGGKQVRPAPLLKGMSAASLSKAPLCGEDTQNVLKTLGYSQKEVDAFAQEGVFS</sequence>
<dbReference type="Gene3D" id="3.40.50.10540">
    <property type="entry name" value="Crotonobetainyl-coa:carnitine coa-transferase, domain 1"/>
    <property type="match status" value="1"/>
</dbReference>
<dbReference type="InterPro" id="IPR003673">
    <property type="entry name" value="CoA-Trfase_fam_III"/>
</dbReference>
<accession>A0A5P1RBW1</accession>
<dbReference type="OrthoDB" id="9058532at2"/>
<keyword evidence="2" id="KW-1185">Reference proteome</keyword>
<dbReference type="PANTHER" id="PTHR48228:SF5">
    <property type="entry name" value="ALPHA-METHYLACYL-COA RACEMASE"/>
    <property type="match status" value="1"/>
</dbReference>
<organism evidence="1 2">
    <name type="scientific">Neptunomonas concharum</name>
    <dbReference type="NCBI Taxonomy" id="1031538"/>
    <lineage>
        <taxon>Bacteria</taxon>
        <taxon>Pseudomonadati</taxon>
        <taxon>Pseudomonadota</taxon>
        <taxon>Gammaproteobacteria</taxon>
        <taxon>Oceanospirillales</taxon>
        <taxon>Oceanospirillaceae</taxon>
        <taxon>Neptunomonas</taxon>
    </lineage>
</organism>